<comment type="caution">
    <text evidence="10">The sequence shown here is derived from an EMBL/GenBank/DDBJ whole genome shotgun (WGS) entry which is preliminary data.</text>
</comment>
<evidence type="ECO:0000259" key="8">
    <source>
        <dbReference type="Pfam" id="PF02770"/>
    </source>
</evidence>
<evidence type="ECO:0000259" key="9">
    <source>
        <dbReference type="Pfam" id="PF02771"/>
    </source>
</evidence>
<dbReference type="EMBL" id="JAWLKB010000032">
    <property type="protein sequence ID" value="MDV6271147.1"/>
    <property type="molecule type" value="Genomic_DNA"/>
</dbReference>
<dbReference type="PANTHER" id="PTHR43292:SF4">
    <property type="entry name" value="ACYL-COA DEHYDROGENASE FADE34"/>
    <property type="match status" value="1"/>
</dbReference>
<dbReference type="InterPro" id="IPR036250">
    <property type="entry name" value="AcylCo_DH-like_C"/>
</dbReference>
<evidence type="ECO:0000256" key="1">
    <source>
        <dbReference type="ARBA" id="ARBA00001974"/>
    </source>
</evidence>
<dbReference type="Proteomes" id="UP001185927">
    <property type="component" value="Unassembled WGS sequence"/>
</dbReference>
<dbReference type="SUPFAM" id="SSF47203">
    <property type="entry name" value="Acyl-CoA dehydrogenase C-terminal domain-like"/>
    <property type="match status" value="1"/>
</dbReference>
<keyword evidence="3 6" id="KW-0285">Flavoprotein</keyword>
<dbReference type="InterPro" id="IPR013786">
    <property type="entry name" value="AcylCoA_DH/ox_N"/>
</dbReference>
<evidence type="ECO:0000256" key="6">
    <source>
        <dbReference type="RuleBase" id="RU362125"/>
    </source>
</evidence>
<dbReference type="InterPro" id="IPR006091">
    <property type="entry name" value="Acyl-CoA_Oxase/DH_mid-dom"/>
</dbReference>
<proteinExistence type="inferred from homology"/>
<dbReference type="Gene3D" id="1.20.140.10">
    <property type="entry name" value="Butyryl-CoA Dehydrogenase, subunit A, domain 3"/>
    <property type="match status" value="1"/>
</dbReference>
<dbReference type="InterPro" id="IPR046373">
    <property type="entry name" value="Acyl-CoA_Oxase/DH_mid-dom_sf"/>
</dbReference>
<dbReference type="InterPro" id="IPR009075">
    <property type="entry name" value="AcylCo_DH/oxidase_C"/>
</dbReference>
<dbReference type="Gene3D" id="1.10.540.10">
    <property type="entry name" value="Acyl-CoA dehydrogenase/oxidase, N-terminal domain"/>
    <property type="match status" value="1"/>
</dbReference>
<dbReference type="InterPro" id="IPR037069">
    <property type="entry name" value="AcylCoA_DH/ox_N_sf"/>
</dbReference>
<dbReference type="Pfam" id="PF02770">
    <property type="entry name" value="Acyl-CoA_dh_M"/>
    <property type="match status" value="1"/>
</dbReference>
<evidence type="ECO:0000256" key="5">
    <source>
        <dbReference type="ARBA" id="ARBA00023002"/>
    </source>
</evidence>
<feature type="domain" description="Acyl-CoA dehydrogenase/oxidase N-terminal" evidence="9">
    <location>
        <begin position="54"/>
        <end position="142"/>
    </location>
</feature>
<dbReference type="Pfam" id="PF00441">
    <property type="entry name" value="Acyl-CoA_dh_1"/>
    <property type="match status" value="1"/>
</dbReference>
<keyword evidence="4 6" id="KW-0274">FAD</keyword>
<evidence type="ECO:0000256" key="4">
    <source>
        <dbReference type="ARBA" id="ARBA00022827"/>
    </source>
</evidence>
<evidence type="ECO:0000313" key="10">
    <source>
        <dbReference type="EMBL" id="MDV6271147.1"/>
    </source>
</evidence>
<sequence>MTTTSIDNSVALDEFLHSAKTFLDEAAPRHAAVNAAGRDTTPERVALFPDLSPAEEAEELRAARAWRQERFDAGFGWPAGPTEFGGAGLSSGYERAYLKLERNYQIASQRIYDIGLGMVAPTLLAFGTDIAKKRYLESLYRGNIVACQLFSEPGAGSDLSSIATRAVRDGDEWLVNGQKIWSSGAHLSSLGLLVCRTGDPNARHHNLTAFALPMDAEGVDVRPIRQMTGGSSFNEVFLNDVRISDELRLGEVDKGWDVVIATLMNERAAVGGPAAGGSGILSTERLAALLNRFGRLDDDAIRDELMRLHTSLAVSKMTRLRSEAKLRSGQRPGPEMSIGKLALTNNLAAVSRLVSLALGPRLIADSGEAGTYMWSELILGQPGLRIGGGTDEVQRNILAERVLGLPR</sequence>
<evidence type="ECO:0000259" key="7">
    <source>
        <dbReference type="Pfam" id="PF00441"/>
    </source>
</evidence>
<evidence type="ECO:0000256" key="3">
    <source>
        <dbReference type="ARBA" id="ARBA00022630"/>
    </source>
</evidence>
<comment type="cofactor">
    <cofactor evidence="1 6">
        <name>FAD</name>
        <dbReference type="ChEBI" id="CHEBI:57692"/>
    </cofactor>
</comment>
<keyword evidence="5 6" id="KW-0560">Oxidoreductase</keyword>
<reference evidence="10 11" key="1">
    <citation type="submission" date="2023-10" db="EMBL/GenBank/DDBJ databases">
        <title>Development of a sustainable strategy for remediation of hydrocarbon-contaminated territories based on the waste exchange concept.</title>
        <authorList>
            <person name="Krivoruchko A."/>
        </authorList>
    </citation>
    <scope>NUCLEOTIDE SEQUENCE [LARGE SCALE GENOMIC DNA]</scope>
    <source>
        <strain evidence="10 11">IEGM 1203</strain>
    </source>
</reference>
<dbReference type="Gene3D" id="2.40.110.10">
    <property type="entry name" value="Butyryl-CoA Dehydrogenase, subunit A, domain 2"/>
    <property type="match status" value="1"/>
</dbReference>
<dbReference type="InterPro" id="IPR052161">
    <property type="entry name" value="Mycobact_Acyl-CoA_DH"/>
</dbReference>
<feature type="domain" description="Acyl-CoA oxidase/dehydrogenase middle" evidence="8">
    <location>
        <begin position="147"/>
        <end position="241"/>
    </location>
</feature>
<gene>
    <name evidence="10" type="ORF">R3Q16_31455</name>
</gene>
<comment type="similarity">
    <text evidence="2 6">Belongs to the acyl-CoA dehydrogenase family.</text>
</comment>
<dbReference type="RefSeq" id="WP_317545608.1">
    <property type="nucleotide sequence ID" value="NZ_JAWLKB010000032.1"/>
</dbReference>
<protein>
    <submittedName>
        <fullName evidence="10">Acyl-CoA dehydrogenase family protein</fullName>
    </submittedName>
</protein>
<dbReference type="Pfam" id="PF02771">
    <property type="entry name" value="Acyl-CoA_dh_N"/>
    <property type="match status" value="1"/>
</dbReference>
<keyword evidence="11" id="KW-1185">Reference proteome</keyword>
<name>A0ABU4C3R4_RHOGO</name>
<evidence type="ECO:0000256" key="2">
    <source>
        <dbReference type="ARBA" id="ARBA00009347"/>
    </source>
</evidence>
<dbReference type="InterPro" id="IPR009100">
    <property type="entry name" value="AcylCoA_DH/oxidase_NM_dom_sf"/>
</dbReference>
<feature type="domain" description="Acyl-CoA dehydrogenase/oxidase C-terminal" evidence="7">
    <location>
        <begin position="253"/>
        <end position="403"/>
    </location>
</feature>
<dbReference type="SUPFAM" id="SSF56645">
    <property type="entry name" value="Acyl-CoA dehydrogenase NM domain-like"/>
    <property type="match status" value="1"/>
</dbReference>
<dbReference type="PANTHER" id="PTHR43292">
    <property type="entry name" value="ACYL-COA DEHYDROGENASE"/>
    <property type="match status" value="1"/>
</dbReference>
<organism evidence="10 11">
    <name type="scientific">Rhodococcus globerulus</name>
    <dbReference type="NCBI Taxonomy" id="33008"/>
    <lineage>
        <taxon>Bacteria</taxon>
        <taxon>Bacillati</taxon>
        <taxon>Actinomycetota</taxon>
        <taxon>Actinomycetes</taxon>
        <taxon>Mycobacteriales</taxon>
        <taxon>Nocardiaceae</taxon>
        <taxon>Rhodococcus</taxon>
    </lineage>
</organism>
<evidence type="ECO:0000313" key="11">
    <source>
        <dbReference type="Proteomes" id="UP001185927"/>
    </source>
</evidence>
<accession>A0ABU4C3R4</accession>